<comment type="similarity">
    <text evidence="2">Belongs to the CPA3 antiporters (TC 2.A.63) subunit B family.</text>
</comment>
<evidence type="ECO:0000256" key="1">
    <source>
        <dbReference type="ARBA" id="ARBA00004651"/>
    </source>
</evidence>
<feature type="domain" description="Na+/H+ antiporter MnhB subunit-related protein" evidence="8">
    <location>
        <begin position="9"/>
        <end position="133"/>
    </location>
</feature>
<keyword evidence="4 7" id="KW-0812">Transmembrane</keyword>
<evidence type="ECO:0000256" key="5">
    <source>
        <dbReference type="ARBA" id="ARBA00022989"/>
    </source>
</evidence>
<keyword evidence="6 7" id="KW-0472">Membrane</keyword>
<evidence type="ECO:0000259" key="8">
    <source>
        <dbReference type="Pfam" id="PF04039"/>
    </source>
</evidence>
<protein>
    <submittedName>
        <fullName evidence="9">Na(+)/H(+) antiporter subunit B</fullName>
    </submittedName>
</protein>
<name>A0A1E7DQI0_9BACI</name>
<keyword evidence="3" id="KW-1003">Cell membrane</keyword>
<dbReference type="EMBL" id="MAMP01000020">
    <property type="protein sequence ID" value="OES45347.1"/>
    <property type="molecule type" value="Genomic_DNA"/>
</dbReference>
<reference evidence="9 10" key="1">
    <citation type="submission" date="2016-06" db="EMBL/GenBank/DDBJ databases">
        <title>Domibacillus iocasae genome sequencing.</title>
        <authorList>
            <person name="Verma A."/>
            <person name="Pal Y."/>
            <person name="Ojha A.K."/>
            <person name="Krishnamurthi S."/>
        </authorList>
    </citation>
    <scope>NUCLEOTIDE SEQUENCE [LARGE SCALE GENOMIC DNA]</scope>
    <source>
        <strain evidence="9 10">DSM 29979</strain>
    </source>
</reference>
<gene>
    <name evidence="9" type="ORF">BA724_04910</name>
</gene>
<proteinExistence type="inferred from homology"/>
<evidence type="ECO:0000256" key="2">
    <source>
        <dbReference type="ARBA" id="ARBA00009425"/>
    </source>
</evidence>
<sequence length="142" mass="15008">MILRENDVILQTVSKIAVFIILTFGVYLFLAGHHNPGGGFIGGLTLSSAFVLLYLSFDVETVNAGIPLDYKKVAALGVLIAVLTGMGSLLFGSSFLSQTFAYFDLPIFGKTELATVVLFESGVALGVIGVVVTIMISISEDV</sequence>
<organism evidence="9 10">
    <name type="scientific">Domibacillus iocasae</name>
    <dbReference type="NCBI Taxonomy" id="1714016"/>
    <lineage>
        <taxon>Bacteria</taxon>
        <taxon>Bacillati</taxon>
        <taxon>Bacillota</taxon>
        <taxon>Bacilli</taxon>
        <taxon>Bacillales</taxon>
        <taxon>Bacillaceae</taxon>
        <taxon>Domibacillus</taxon>
    </lineage>
</organism>
<dbReference type="Proteomes" id="UP000095658">
    <property type="component" value="Unassembled WGS sequence"/>
</dbReference>
<accession>A0A1E7DQI0</accession>
<evidence type="ECO:0000256" key="4">
    <source>
        <dbReference type="ARBA" id="ARBA00022692"/>
    </source>
</evidence>
<evidence type="ECO:0000256" key="6">
    <source>
        <dbReference type="ARBA" id="ARBA00023136"/>
    </source>
</evidence>
<dbReference type="NCBIfam" id="NF009223">
    <property type="entry name" value="PRK12573.1"/>
    <property type="match status" value="1"/>
</dbReference>
<dbReference type="GO" id="GO:0005886">
    <property type="term" value="C:plasma membrane"/>
    <property type="evidence" value="ECO:0007669"/>
    <property type="project" value="UniProtKB-SubCell"/>
</dbReference>
<dbReference type="PANTHER" id="PTHR33932">
    <property type="entry name" value="NA(+)/H(+) ANTIPORTER SUBUNIT B"/>
    <property type="match status" value="1"/>
</dbReference>
<feature type="transmembrane region" description="Helical" evidence="7">
    <location>
        <begin position="37"/>
        <end position="57"/>
    </location>
</feature>
<dbReference type="Pfam" id="PF04039">
    <property type="entry name" value="MnhB"/>
    <property type="match status" value="1"/>
</dbReference>
<dbReference type="PANTHER" id="PTHR33932:SF4">
    <property type="entry name" value="NA(+)_H(+) ANTIPORTER SUBUNIT B"/>
    <property type="match status" value="1"/>
</dbReference>
<evidence type="ECO:0000313" key="10">
    <source>
        <dbReference type="Proteomes" id="UP000095658"/>
    </source>
</evidence>
<feature type="transmembrane region" description="Helical" evidence="7">
    <location>
        <begin position="12"/>
        <end position="31"/>
    </location>
</feature>
<dbReference type="STRING" id="1714016.BA724_04910"/>
<evidence type="ECO:0000256" key="3">
    <source>
        <dbReference type="ARBA" id="ARBA00022475"/>
    </source>
</evidence>
<dbReference type="InterPro" id="IPR050622">
    <property type="entry name" value="CPA3_antiporter_subunitB"/>
</dbReference>
<dbReference type="AlphaFoldDB" id="A0A1E7DQI0"/>
<feature type="transmembrane region" description="Helical" evidence="7">
    <location>
        <begin position="73"/>
        <end position="96"/>
    </location>
</feature>
<keyword evidence="5 7" id="KW-1133">Transmembrane helix</keyword>
<dbReference type="InterPro" id="IPR007182">
    <property type="entry name" value="MnhB"/>
</dbReference>
<feature type="transmembrane region" description="Helical" evidence="7">
    <location>
        <begin position="116"/>
        <end position="138"/>
    </location>
</feature>
<comment type="subcellular location">
    <subcellularLocation>
        <location evidence="1">Cell membrane</location>
        <topology evidence="1">Multi-pass membrane protein</topology>
    </subcellularLocation>
</comment>
<keyword evidence="10" id="KW-1185">Reference proteome</keyword>
<comment type="caution">
    <text evidence="9">The sequence shown here is derived from an EMBL/GenBank/DDBJ whole genome shotgun (WGS) entry which is preliminary data.</text>
</comment>
<evidence type="ECO:0000256" key="7">
    <source>
        <dbReference type="SAM" id="Phobius"/>
    </source>
</evidence>
<evidence type="ECO:0000313" key="9">
    <source>
        <dbReference type="EMBL" id="OES45347.1"/>
    </source>
</evidence>